<feature type="region of interest" description="Disordered" evidence="1">
    <location>
        <begin position="35"/>
        <end position="63"/>
    </location>
</feature>
<proteinExistence type="predicted"/>
<dbReference type="EMBL" id="JBAMMX010000001">
    <property type="protein sequence ID" value="KAK6947564.1"/>
    <property type="molecule type" value="Genomic_DNA"/>
</dbReference>
<reference evidence="2 3" key="1">
    <citation type="submission" date="2023-12" db="EMBL/GenBank/DDBJ databases">
        <title>A high-quality genome assembly for Dillenia turbinata (Dilleniales).</title>
        <authorList>
            <person name="Chanderbali A."/>
        </authorList>
    </citation>
    <scope>NUCLEOTIDE SEQUENCE [LARGE SCALE GENOMIC DNA]</scope>
    <source>
        <strain evidence="2">LSX21</strain>
        <tissue evidence="2">Leaf</tissue>
    </source>
</reference>
<dbReference type="GO" id="GO:0005794">
    <property type="term" value="C:Golgi apparatus"/>
    <property type="evidence" value="ECO:0007669"/>
    <property type="project" value="TreeGrafter"/>
</dbReference>
<evidence type="ECO:0000256" key="1">
    <source>
        <dbReference type="SAM" id="MobiDB-lite"/>
    </source>
</evidence>
<dbReference type="AlphaFoldDB" id="A0AAN8ZMX4"/>
<evidence type="ECO:0000313" key="3">
    <source>
        <dbReference type="Proteomes" id="UP001370490"/>
    </source>
</evidence>
<dbReference type="PANTHER" id="PTHR37749">
    <property type="entry name" value="TRANSMEMBRANE PROTEIN"/>
    <property type="match status" value="1"/>
</dbReference>
<protein>
    <submittedName>
        <fullName evidence="2">Uncharacterized protein</fullName>
    </submittedName>
</protein>
<keyword evidence="3" id="KW-1185">Reference proteome</keyword>
<gene>
    <name evidence="2" type="ORF">RJ641_001037</name>
</gene>
<name>A0AAN8ZMX4_9MAGN</name>
<sequence>MGAMIMMIGVVFPVGYMMFRNKSVPSSSSYSKQTICLTQPSTASSKPQRDWPPLTESARERNEMTLDRDGNLDLCPITKLRTNFLFPNFYKLSFKKFLIRRNNEQETLLKADKWKD</sequence>
<accession>A0AAN8ZMX4</accession>
<feature type="compositionally biased region" description="Polar residues" evidence="1">
    <location>
        <begin position="35"/>
        <end position="46"/>
    </location>
</feature>
<evidence type="ECO:0000313" key="2">
    <source>
        <dbReference type="EMBL" id="KAK6947564.1"/>
    </source>
</evidence>
<dbReference type="Proteomes" id="UP001370490">
    <property type="component" value="Unassembled WGS sequence"/>
</dbReference>
<dbReference type="PANTHER" id="PTHR37749:SF1">
    <property type="entry name" value="TRANSMEMBRANE PROTEIN"/>
    <property type="match status" value="1"/>
</dbReference>
<comment type="caution">
    <text evidence="2">The sequence shown here is derived from an EMBL/GenBank/DDBJ whole genome shotgun (WGS) entry which is preliminary data.</text>
</comment>
<organism evidence="2 3">
    <name type="scientific">Dillenia turbinata</name>
    <dbReference type="NCBI Taxonomy" id="194707"/>
    <lineage>
        <taxon>Eukaryota</taxon>
        <taxon>Viridiplantae</taxon>
        <taxon>Streptophyta</taxon>
        <taxon>Embryophyta</taxon>
        <taxon>Tracheophyta</taxon>
        <taxon>Spermatophyta</taxon>
        <taxon>Magnoliopsida</taxon>
        <taxon>eudicotyledons</taxon>
        <taxon>Gunneridae</taxon>
        <taxon>Pentapetalae</taxon>
        <taxon>Dilleniales</taxon>
        <taxon>Dilleniaceae</taxon>
        <taxon>Dillenia</taxon>
    </lineage>
</organism>